<dbReference type="OrthoDB" id="7550863at2759"/>
<proteinExistence type="predicted"/>
<dbReference type="InterPro" id="IPR032071">
    <property type="entry name" value="DUF4806"/>
</dbReference>
<dbReference type="AlphaFoldDB" id="A0A6G0YEH3"/>
<reference evidence="3 4" key="1">
    <citation type="submission" date="2019-08" db="EMBL/GenBank/DDBJ databases">
        <title>Whole genome of Aphis craccivora.</title>
        <authorList>
            <person name="Voronova N.V."/>
            <person name="Shulinski R.S."/>
            <person name="Bandarenka Y.V."/>
            <person name="Zhorov D.G."/>
            <person name="Warner D."/>
        </authorList>
    </citation>
    <scope>NUCLEOTIDE SEQUENCE [LARGE SCALE GENOMIC DNA]</scope>
    <source>
        <strain evidence="3">180601</strain>
        <tissue evidence="3">Whole Body</tissue>
    </source>
</reference>
<sequence>LFRSSDHSQSFITKPISSSTQKRTKSTKTDKYKNKQLSMTSIDMSENIDQHNIRYKSNVSLPTKLLANSSEKIVLEENNSNYGVDKLKEQNAQHMQNSMNTANINISEFADQVFSKMDYFYKRMYNFMAFSNTEFQNLAHGQEEIKKLINIASIITTEHSDDFEPYCWPISSFEELEEIENKLYDREFKNKLILQLGRIGGKTAKGVIKKIMATIFSDAILNQYSYTEIVRKDKRFFNITDNEVEQYLKQWISQAPFRGEYAKNRKLKNRSTCDINNTNESMS</sequence>
<gene>
    <name evidence="3" type="ORF">FWK35_00029100</name>
</gene>
<dbReference type="Proteomes" id="UP000478052">
    <property type="component" value="Unassembled WGS sequence"/>
</dbReference>
<feature type="non-terminal residue" evidence="3">
    <location>
        <position position="283"/>
    </location>
</feature>
<evidence type="ECO:0000259" key="2">
    <source>
        <dbReference type="Pfam" id="PF16064"/>
    </source>
</evidence>
<feature type="region of interest" description="Disordered" evidence="1">
    <location>
        <begin position="1"/>
        <end position="36"/>
    </location>
</feature>
<evidence type="ECO:0000313" key="3">
    <source>
        <dbReference type="EMBL" id="KAF0754425.1"/>
    </source>
</evidence>
<feature type="domain" description="DUF4806" evidence="2">
    <location>
        <begin position="168"/>
        <end position="234"/>
    </location>
</feature>
<evidence type="ECO:0000313" key="4">
    <source>
        <dbReference type="Proteomes" id="UP000478052"/>
    </source>
</evidence>
<dbReference type="Pfam" id="PF16064">
    <property type="entry name" value="DUF4806"/>
    <property type="match status" value="1"/>
</dbReference>
<dbReference type="EMBL" id="VUJU01004412">
    <property type="protein sequence ID" value="KAF0754425.1"/>
    <property type="molecule type" value="Genomic_DNA"/>
</dbReference>
<name>A0A6G0YEH3_APHCR</name>
<comment type="caution">
    <text evidence="3">The sequence shown here is derived from an EMBL/GenBank/DDBJ whole genome shotgun (WGS) entry which is preliminary data.</text>
</comment>
<keyword evidence="4" id="KW-1185">Reference proteome</keyword>
<feature type="non-terminal residue" evidence="3">
    <location>
        <position position="1"/>
    </location>
</feature>
<protein>
    <submittedName>
        <fullName evidence="3">DUF4806 domain-containing protein</fullName>
    </submittedName>
</protein>
<evidence type="ECO:0000256" key="1">
    <source>
        <dbReference type="SAM" id="MobiDB-lite"/>
    </source>
</evidence>
<organism evidence="3 4">
    <name type="scientific">Aphis craccivora</name>
    <name type="common">Cowpea aphid</name>
    <dbReference type="NCBI Taxonomy" id="307492"/>
    <lineage>
        <taxon>Eukaryota</taxon>
        <taxon>Metazoa</taxon>
        <taxon>Ecdysozoa</taxon>
        <taxon>Arthropoda</taxon>
        <taxon>Hexapoda</taxon>
        <taxon>Insecta</taxon>
        <taxon>Pterygota</taxon>
        <taxon>Neoptera</taxon>
        <taxon>Paraneoptera</taxon>
        <taxon>Hemiptera</taxon>
        <taxon>Sternorrhyncha</taxon>
        <taxon>Aphidomorpha</taxon>
        <taxon>Aphidoidea</taxon>
        <taxon>Aphididae</taxon>
        <taxon>Aphidini</taxon>
        <taxon>Aphis</taxon>
        <taxon>Aphis</taxon>
    </lineage>
</organism>
<feature type="compositionally biased region" description="Polar residues" evidence="1">
    <location>
        <begin position="7"/>
        <end position="16"/>
    </location>
</feature>
<accession>A0A6G0YEH3</accession>